<dbReference type="AlphaFoldDB" id="A0A2D6YK73"/>
<comment type="caution">
    <text evidence="1">The sequence shown here is derived from an EMBL/GenBank/DDBJ whole genome shotgun (WGS) entry which is preliminary data.</text>
</comment>
<accession>A0A2D6YK73</accession>
<evidence type="ECO:0000313" key="1">
    <source>
        <dbReference type="EMBL" id="MAH63617.1"/>
    </source>
</evidence>
<dbReference type="PANTHER" id="PTHR30510">
    <property type="entry name" value="UPF0229 PROTEIN YEAH"/>
    <property type="match status" value="1"/>
</dbReference>
<sequence>MYVTDQINSSESEGAFNEFVEEQLENLVDAILTEGDLENFGERGSDILVEMDDIVAPTFVYGDEGESVGGSGGGGPGSGGGKIRFNVPFQYLMERVARSLKLPHLIKQGQGKIKEVSYEFKTFAPSGIVLDKKRTFKRALRTSIGMKVYAPQEERYEFQFMRRDRRFKVPERVEKPRFKAVVFYMGDISYSTYGERLRLEKRLVNFIQNWIDYNYGAKNVDHRFFVHDAEAYEVQAEQFYQVGNSGGTHAAPVYQLIHRIATNEYDPASTNFYGFYFGDGELFDDDAKEIVKILEEHLRPIFNRVGVVEVKPGRLSLLNRQIATQFYRDSIIRFGELNDKLETIEIIKKLFAEH</sequence>
<dbReference type="EMBL" id="NZEX01000102">
    <property type="protein sequence ID" value="MAH63617.1"/>
    <property type="molecule type" value="Genomic_DNA"/>
</dbReference>
<name>A0A2D6YK73_9DELT</name>
<dbReference type="Pfam" id="PF04285">
    <property type="entry name" value="DUF444"/>
    <property type="match status" value="1"/>
</dbReference>
<organism evidence="1 2">
    <name type="scientific">SAR324 cluster bacterium</name>
    <dbReference type="NCBI Taxonomy" id="2024889"/>
    <lineage>
        <taxon>Bacteria</taxon>
        <taxon>Deltaproteobacteria</taxon>
        <taxon>SAR324 cluster</taxon>
    </lineage>
</organism>
<reference evidence="2" key="1">
    <citation type="submission" date="2017-09" db="EMBL/GenBank/DDBJ databases">
        <title>The Reconstruction of 2,631 Draft Metagenome-Assembled Genomes from the Global Oceans.</title>
        <authorList>
            <person name="Tully B.J."/>
            <person name="Graham E.D."/>
            <person name="Heidelberg J.F."/>
        </authorList>
    </citation>
    <scope>NUCLEOTIDE SEQUENCE [LARGE SCALE GENOMIC DNA]</scope>
</reference>
<dbReference type="Proteomes" id="UP000226525">
    <property type="component" value="Unassembled WGS sequence"/>
</dbReference>
<protein>
    <submittedName>
        <fullName evidence="1">DUF444 domain-containing protein</fullName>
    </submittedName>
</protein>
<evidence type="ECO:0000313" key="2">
    <source>
        <dbReference type="Proteomes" id="UP000226525"/>
    </source>
</evidence>
<dbReference type="PANTHER" id="PTHR30510:SF2">
    <property type="entry name" value="UPF0229 PROTEIN YEAH"/>
    <property type="match status" value="1"/>
</dbReference>
<gene>
    <name evidence="1" type="ORF">CMN54_09275</name>
</gene>
<proteinExistence type="predicted"/>
<dbReference type="InterPro" id="IPR006698">
    <property type="entry name" value="UPF0229"/>
</dbReference>